<comment type="subcellular location">
    <subcellularLocation>
        <location evidence="3">Cytoplasm</location>
    </subcellularLocation>
</comment>
<dbReference type="PANTHER" id="PTHR21237:SF23">
    <property type="entry name" value="GRPE PROTEIN HOMOLOG, MITOCHONDRIAL"/>
    <property type="match status" value="1"/>
</dbReference>
<sequence>MENKNENVNEEVKTEQETVTQEVVDETTEATENNEAVEVEEVDELTLLKQQLEEEQDRVIRIRADFENYKRRVQLDKEADYKYRAQALLNDLLPVLDNLERALAVEPKTEEAVSLAKGVDMVYRSLVTAVEKEGLEAVKAEGEPFDPNLHQAVMQEKDDTKESGIVLQELQKGYKLKDRILRPSMVKVNE</sequence>
<dbReference type="PRINTS" id="PR00773">
    <property type="entry name" value="GRPEPROTEIN"/>
</dbReference>
<gene>
    <name evidence="3 8" type="primary">grpE</name>
    <name evidence="8" type="ORF">H9650_06805</name>
</gene>
<dbReference type="InterPro" id="IPR000740">
    <property type="entry name" value="GrpE"/>
</dbReference>
<evidence type="ECO:0000256" key="3">
    <source>
        <dbReference type="HAMAP-Rule" id="MF_01151"/>
    </source>
</evidence>
<feature type="compositionally biased region" description="Basic and acidic residues" evidence="7">
    <location>
        <begin position="1"/>
        <end position="16"/>
    </location>
</feature>
<keyword evidence="3" id="KW-0963">Cytoplasm</keyword>
<comment type="similarity">
    <text evidence="1 3 5">Belongs to the GrpE family.</text>
</comment>
<feature type="region of interest" description="Disordered" evidence="7">
    <location>
        <begin position="1"/>
        <end position="34"/>
    </location>
</feature>
<protein>
    <recommendedName>
        <fullName evidence="3 4">Protein GrpE</fullName>
    </recommendedName>
    <alternativeName>
        <fullName evidence="3">HSP-70 cofactor</fullName>
    </alternativeName>
</protein>
<evidence type="ECO:0000256" key="6">
    <source>
        <dbReference type="SAM" id="Coils"/>
    </source>
</evidence>
<evidence type="ECO:0000313" key="9">
    <source>
        <dbReference type="Proteomes" id="UP000640786"/>
    </source>
</evidence>
<dbReference type="InterPro" id="IPR009012">
    <property type="entry name" value="GrpE_head"/>
</dbReference>
<comment type="caution">
    <text evidence="8">The sequence shown here is derived from an EMBL/GenBank/DDBJ whole genome shotgun (WGS) entry which is preliminary data.</text>
</comment>
<dbReference type="Gene3D" id="3.90.20.20">
    <property type="match status" value="1"/>
</dbReference>
<accession>A0ABR8R7U8</accession>
<dbReference type="CDD" id="cd00446">
    <property type="entry name" value="GrpE"/>
    <property type="match status" value="1"/>
</dbReference>
<dbReference type="Proteomes" id="UP000640786">
    <property type="component" value="Unassembled WGS sequence"/>
</dbReference>
<evidence type="ECO:0000313" key="8">
    <source>
        <dbReference type="EMBL" id="MBD7943825.1"/>
    </source>
</evidence>
<name>A0ABR8R7U8_9BACI</name>
<dbReference type="HAMAP" id="MF_01151">
    <property type="entry name" value="GrpE"/>
    <property type="match status" value="1"/>
</dbReference>
<evidence type="ECO:0000256" key="5">
    <source>
        <dbReference type="RuleBase" id="RU004478"/>
    </source>
</evidence>
<dbReference type="InterPro" id="IPR013805">
    <property type="entry name" value="GrpE_CC"/>
</dbReference>
<evidence type="ECO:0000256" key="7">
    <source>
        <dbReference type="SAM" id="MobiDB-lite"/>
    </source>
</evidence>
<dbReference type="PANTHER" id="PTHR21237">
    <property type="entry name" value="GRPE PROTEIN"/>
    <property type="match status" value="1"/>
</dbReference>
<keyword evidence="2 3" id="KW-0143">Chaperone</keyword>
<comment type="function">
    <text evidence="3 4">Participates actively in the response to hyperosmotic and heat shock by preventing the aggregation of stress-denatured proteins, in association with DnaK and GrpE. It is the nucleotide exchange factor for DnaK and may function as a thermosensor. Unfolded proteins bind initially to DnaJ; upon interaction with the DnaJ-bound protein, DnaK hydrolyzes its bound ATP, resulting in the formation of a stable complex. GrpE releases ADP from DnaK; ATP binding to DnaK triggers the release of the substrate protein, thus completing the reaction cycle. Several rounds of ATP-dependent interactions between DnaJ, DnaK and GrpE are required for fully efficient folding.</text>
</comment>
<comment type="subunit">
    <text evidence="3">Homodimer.</text>
</comment>
<reference evidence="8 9" key="1">
    <citation type="submission" date="2020-08" db="EMBL/GenBank/DDBJ databases">
        <title>A Genomic Blueprint of the Chicken Gut Microbiome.</title>
        <authorList>
            <person name="Gilroy R."/>
            <person name="Ravi A."/>
            <person name="Getino M."/>
            <person name="Pursley I."/>
            <person name="Horton D.L."/>
            <person name="Alikhan N.-F."/>
            <person name="Baker D."/>
            <person name="Gharbi K."/>
            <person name="Hall N."/>
            <person name="Watson M."/>
            <person name="Adriaenssens E.M."/>
            <person name="Foster-Nyarko E."/>
            <person name="Jarju S."/>
            <person name="Secka A."/>
            <person name="Antonio M."/>
            <person name="Oren A."/>
            <person name="Chaudhuri R."/>
            <person name="La Ragione R.M."/>
            <person name="Hildebrand F."/>
            <person name="Pallen M.J."/>
        </authorList>
    </citation>
    <scope>NUCLEOTIDE SEQUENCE [LARGE SCALE GENOMIC DNA]</scope>
    <source>
        <strain evidence="8 9">Sa2BUA9</strain>
    </source>
</reference>
<organism evidence="8 9">
    <name type="scientific">Psychrobacillus faecigallinarum</name>
    <dbReference type="NCBI Taxonomy" id="2762235"/>
    <lineage>
        <taxon>Bacteria</taxon>
        <taxon>Bacillati</taxon>
        <taxon>Bacillota</taxon>
        <taxon>Bacilli</taxon>
        <taxon>Bacillales</taxon>
        <taxon>Bacillaceae</taxon>
        <taxon>Psychrobacillus</taxon>
    </lineage>
</organism>
<keyword evidence="6" id="KW-0175">Coiled coil</keyword>
<keyword evidence="3 4" id="KW-0346">Stress response</keyword>
<evidence type="ECO:0000256" key="4">
    <source>
        <dbReference type="RuleBase" id="RU000639"/>
    </source>
</evidence>
<dbReference type="SUPFAM" id="SSF58014">
    <property type="entry name" value="Coiled-coil domain of nucleotide exchange factor GrpE"/>
    <property type="match status" value="1"/>
</dbReference>
<dbReference type="SUPFAM" id="SSF51064">
    <property type="entry name" value="Head domain of nucleotide exchange factor GrpE"/>
    <property type="match status" value="1"/>
</dbReference>
<dbReference type="Gene3D" id="2.30.22.10">
    <property type="entry name" value="Head domain of nucleotide exchange factor GrpE"/>
    <property type="match status" value="1"/>
</dbReference>
<feature type="coiled-coil region" evidence="6">
    <location>
        <begin position="35"/>
        <end position="72"/>
    </location>
</feature>
<dbReference type="Pfam" id="PF01025">
    <property type="entry name" value="GrpE"/>
    <property type="match status" value="1"/>
</dbReference>
<dbReference type="NCBIfam" id="NF010738">
    <property type="entry name" value="PRK14140.1"/>
    <property type="match status" value="1"/>
</dbReference>
<keyword evidence="9" id="KW-1185">Reference proteome</keyword>
<proteinExistence type="inferred from homology"/>
<dbReference type="EMBL" id="JACSQO010000002">
    <property type="protein sequence ID" value="MBD7943825.1"/>
    <property type="molecule type" value="Genomic_DNA"/>
</dbReference>
<dbReference type="RefSeq" id="WP_151109406.1">
    <property type="nucleotide sequence ID" value="NZ_JACSQO010000002.1"/>
</dbReference>
<evidence type="ECO:0000256" key="1">
    <source>
        <dbReference type="ARBA" id="ARBA00009054"/>
    </source>
</evidence>
<dbReference type="PROSITE" id="PS01071">
    <property type="entry name" value="GRPE"/>
    <property type="match status" value="1"/>
</dbReference>
<evidence type="ECO:0000256" key="2">
    <source>
        <dbReference type="ARBA" id="ARBA00023186"/>
    </source>
</evidence>